<sequence length="167" mass="19552">MANASSKKQAKRNIAAIKKLKIGGLISNSIFIGIRLVYHYSSTTKYTIILYFLTFSLSMGLSYFLWSIGSPKYEKEHLKSPGEDLSQEGITTYMFYIIYMTWVIHIIVAIFSDKAWFLYLVLCFPLFKNIRSLSKLFLLQKIFSQREQMGFKKHKIDYQKLKYIHSS</sequence>
<protein>
    <submittedName>
        <fullName evidence="1">Uncharacterized protein</fullName>
    </submittedName>
</protein>
<keyword evidence="2" id="KW-1185">Reference proteome</keyword>
<dbReference type="Proteomes" id="UP000768646">
    <property type="component" value="Unassembled WGS sequence"/>
</dbReference>
<evidence type="ECO:0000313" key="1">
    <source>
        <dbReference type="EMBL" id="KAG4305747.1"/>
    </source>
</evidence>
<reference evidence="1 2" key="1">
    <citation type="journal article" date="2021" name="Commun. Biol.">
        <title>Genomic insights into the host specific adaptation of the Pneumocystis genus.</title>
        <authorList>
            <person name="Cisse O.H."/>
            <person name="Ma L."/>
            <person name="Dekker J.P."/>
            <person name="Khil P.P."/>
            <person name="Youn J.-H."/>
            <person name="Brenchley J.M."/>
            <person name="Blair R."/>
            <person name="Pahar B."/>
            <person name="Chabe M."/>
            <person name="Van Rompay K.K.A."/>
            <person name="Keesler R."/>
            <person name="Sukura A."/>
            <person name="Hirsch V."/>
            <person name="Kutty G."/>
            <person name="Liu Y."/>
            <person name="Peng L."/>
            <person name="Chen J."/>
            <person name="Song J."/>
            <person name="Weissenbacher-Lang C."/>
            <person name="Xu J."/>
            <person name="Upham N.S."/>
            <person name="Stajich J.E."/>
            <person name="Cuomo C.A."/>
            <person name="Cushion M.T."/>
            <person name="Kovacs J.A."/>
        </authorList>
    </citation>
    <scope>NUCLEOTIDE SEQUENCE [LARGE SCALE GENOMIC DNA]</scope>
    <source>
        <strain evidence="1 2">RABM</strain>
    </source>
</reference>
<name>A0ACB7CDA6_9ASCO</name>
<proteinExistence type="predicted"/>
<dbReference type="EMBL" id="JABTEG010000002">
    <property type="protein sequence ID" value="KAG4305747.1"/>
    <property type="molecule type" value="Genomic_DNA"/>
</dbReference>
<organism evidence="1 2">
    <name type="scientific">Pneumocystis oryctolagi</name>
    <dbReference type="NCBI Taxonomy" id="42067"/>
    <lineage>
        <taxon>Eukaryota</taxon>
        <taxon>Fungi</taxon>
        <taxon>Dikarya</taxon>
        <taxon>Ascomycota</taxon>
        <taxon>Taphrinomycotina</taxon>
        <taxon>Pneumocystomycetes</taxon>
        <taxon>Pneumocystaceae</taxon>
        <taxon>Pneumocystis</taxon>
    </lineage>
</organism>
<evidence type="ECO:0000313" key="2">
    <source>
        <dbReference type="Proteomes" id="UP000768646"/>
    </source>
</evidence>
<comment type="caution">
    <text evidence="1">The sequence shown here is derived from an EMBL/GenBank/DDBJ whole genome shotgun (WGS) entry which is preliminary data.</text>
</comment>
<accession>A0ACB7CDA6</accession>
<gene>
    <name evidence="1" type="ORF">PORY_000657</name>
</gene>